<feature type="compositionally biased region" description="Low complexity" evidence="1">
    <location>
        <begin position="129"/>
        <end position="141"/>
    </location>
</feature>
<feature type="compositionally biased region" description="Polar residues" evidence="1">
    <location>
        <begin position="79"/>
        <end position="103"/>
    </location>
</feature>
<dbReference type="AlphaFoldDB" id="A0A167N276"/>
<gene>
    <name evidence="2" type="ORF">PHYBLDRAFT_61167</name>
</gene>
<sequence length="399" mass="43485">MSYNRPTMQSPRQGTPPVTTEGSKWQTWSASQVDRTRSPAPVKQASPPPRHQNAYQPQQHSSYHKQNPYKKHSEPPSSPQQRKQSYVSSTSNQHNSSALNGAQENAKPAHEPSSTPNISIKLSDILGGSVPASFSSSTASSNDGHASTGPVFNMTIADIMSPSLTPASSSPARSPAPSPARSPVIFDRPTLKAPPTTTIRFGDLCANGTKVDKPNTIRLNDLGTTKPLSNESDHSVPISRSSSSSTSTITSTIRLNDLRSGSSLSSESKPANTISLWDTRPVSKNQNSVNEHHLNGRFQEKPQHSMLGDRSVDAMAEKMRDLKLFNQANTIDHDTRNPSKTGSLVDGHNPSTKPAMTEEEIASQVYSDDIIADRKANAERKLRQAHNRGWDREKTVPRF</sequence>
<evidence type="ECO:0000313" key="3">
    <source>
        <dbReference type="Proteomes" id="UP000077315"/>
    </source>
</evidence>
<reference evidence="3" key="1">
    <citation type="submission" date="2015-06" db="EMBL/GenBank/DDBJ databases">
        <title>Expansion of signal transduction pathways in fungi by whole-genome duplication.</title>
        <authorList>
            <consortium name="DOE Joint Genome Institute"/>
            <person name="Corrochano L.M."/>
            <person name="Kuo A."/>
            <person name="Marcet-Houben M."/>
            <person name="Polaino S."/>
            <person name="Salamov A."/>
            <person name="Villalobos J.M."/>
            <person name="Alvarez M.I."/>
            <person name="Avalos J."/>
            <person name="Benito E.P."/>
            <person name="Benoit I."/>
            <person name="Burger G."/>
            <person name="Camino L.P."/>
            <person name="Canovas D."/>
            <person name="Cerda-Olmedo E."/>
            <person name="Cheng J.-F."/>
            <person name="Dominguez A."/>
            <person name="Elias M."/>
            <person name="Eslava A.P."/>
            <person name="Glaser F."/>
            <person name="Grimwood J."/>
            <person name="Gutierrez G."/>
            <person name="Heitman J."/>
            <person name="Henrissat B."/>
            <person name="Iturriaga E.A."/>
            <person name="Lang B.F."/>
            <person name="Lavin J.L."/>
            <person name="Lee S."/>
            <person name="Li W."/>
            <person name="Lindquist E."/>
            <person name="Lopez-Garcia S."/>
            <person name="Luque E.M."/>
            <person name="Marcos A.T."/>
            <person name="Martin J."/>
            <person name="McCluskey K."/>
            <person name="Medina H.R."/>
            <person name="Miralles-Duran A."/>
            <person name="Miyazaki A."/>
            <person name="Munoz-Torres E."/>
            <person name="Oguiza J.A."/>
            <person name="Ohm R."/>
            <person name="Olmedo M."/>
            <person name="Orejas M."/>
            <person name="Ortiz-Castellanos L."/>
            <person name="Pisabarro A.G."/>
            <person name="Rodriguez-Romero J."/>
            <person name="Ruiz-Herrera J."/>
            <person name="Ruiz-Vazquez R."/>
            <person name="Sanz C."/>
            <person name="Schackwitz W."/>
            <person name="Schmutz J."/>
            <person name="Shahriari M."/>
            <person name="Shelest E."/>
            <person name="Silva-Franco F."/>
            <person name="Soanes D."/>
            <person name="Syed K."/>
            <person name="Tagua V.G."/>
            <person name="Talbot N.J."/>
            <person name="Thon M."/>
            <person name="De vries R.P."/>
            <person name="Wiebenga A."/>
            <person name="Yadav J.S."/>
            <person name="Braun E.L."/>
            <person name="Baker S."/>
            <person name="Garre V."/>
            <person name="Horwitz B."/>
            <person name="Torres-Martinez S."/>
            <person name="Idnurm A."/>
            <person name="Herrera-Estrella A."/>
            <person name="Gabaldon T."/>
            <person name="Grigoriev I.V."/>
        </authorList>
    </citation>
    <scope>NUCLEOTIDE SEQUENCE [LARGE SCALE GENOMIC DNA]</scope>
    <source>
        <strain evidence="3">NRRL 1555(-)</strain>
    </source>
</reference>
<feature type="compositionally biased region" description="Polar residues" evidence="1">
    <location>
        <begin position="1"/>
        <end position="33"/>
    </location>
</feature>
<dbReference type="GeneID" id="29001671"/>
<keyword evidence="3" id="KW-1185">Reference proteome</keyword>
<feature type="region of interest" description="Disordered" evidence="1">
    <location>
        <begin position="331"/>
        <end position="354"/>
    </location>
</feature>
<dbReference type="OrthoDB" id="10566324at2759"/>
<feature type="compositionally biased region" description="Polar residues" evidence="1">
    <location>
        <begin position="53"/>
        <end position="65"/>
    </location>
</feature>
<organism evidence="2 3">
    <name type="scientific">Phycomyces blakesleeanus (strain ATCC 8743b / DSM 1359 / FGSC 10004 / NBRC 33097 / NRRL 1555)</name>
    <dbReference type="NCBI Taxonomy" id="763407"/>
    <lineage>
        <taxon>Eukaryota</taxon>
        <taxon>Fungi</taxon>
        <taxon>Fungi incertae sedis</taxon>
        <taxon>Mucoromycota</taxon>
        <taxon>Mucoromycotina</taxon>
        <taxon>Mucoromycetes</taxon>
        <taxon>Mucorales</taxon>
        <taxon>Phycomycetaceae</taxon>
        <taxon>Phycomyces</taxon>
    </lineage>
</organism>
<dbReference type="VEuPathDB" id="FungiDB:PHYBLDRAFT_61167"/>
<dbReference type="EMBL" id="KV440978">
    <property type="protein sequence ID" value="OAD74784.1"/>
    <property type="molecule type" value="Genomic_DNA"/>
</dbReference>
<proteinExistence type="predicted"/>
<dbReference type="InParanoid" id="A0A167N276"/>
<feature type="compositionally biased region" description="Low complexity" evidence="1">
    <location>
        <begin position="238"/>
        <end position="250"/>
    </location>
</feature>
<protein>
    <submittedName>
        <fullName evidence="2">Uncharacterized protein</fullName>
    </submittedName>
</protein>
<dbReference type="RefSeq" id="XP_018292824.1">
    <property type="nucleotide sequence ID" value="XM_018440765.1"/>
</dbReference>
<accession>A0A167N276</accession>
<evidence type="ECO:0000256" key="1">
    <source>
        <dbReference type="SAM" id="MobiDB-lite"/>
    </source>
</evidence>
<feature type="region of interest" description="Disordered" evidence="1">
    <location>
        <begin position="1"/>
        <end position="193"/>
    </location>
</feature>
<feature type="compositionally biased region" description="Low complexity" evidence="1">
    <location>
        <begin position="161"/>
        <end position="173"/>
    </location>
</feature>
<feature type="region of interest" description="Disordered" evidence="1">
    <location>
        <begin position="213"/>
        <end position="250"/>
    </location>
</feature>
<name>A0A167N276_PHYB8</name>
<evidence type="ECO:0000313" key="2">
    <source>
        <dbReference type="EMBL" id="OAD74784.1"/>
    </source>
</evidence>
<dbReference type="Proteomes" id="UP000077315">
    <property type="component" value="Unassembled WGS sequence"/>
</dbReference>